<evidence type="ECO:0000313" key="2">
    <source>
        <dbReference type="Proteomes" id="UP000233837"/>
    </source>
</evidence>
<evidence type="ECO:0000313" key="1">
    <source>
        <dbReference type="EMBL" id="PKU77552.1"/>
    </source>
</evidence>
<accession>A0A2I0WPF8</accession>
<dbReference type="Proteomes" id="UP000233837">
    <property type="component" value="Unassembled WGS sequence"/>
</dbReference>
<reference evidence="1 2" key="1">
    <citation type="journal article" date="2016" name="Sci. Rep.">
        <title>The Dendrobium catenatum Lindl. genome sequence provides insights into polysaccharide synthase, floral development and adaptive evolution.</title>
        <authorList>
            <person name="Zhang G.Q."/>
            <person name="Xu Q."/>
            <person name="Bian C."/>
            <person name="Tsai W.C."/>
            <person name="Yeh C.M."/>
            <person name="Liu K.W."/>
            <person name="Yoshida K."/>
            <person name="Zhang L.S."/>
            <person name="Chang S.B."/>
            <person name="Chen F."/>
            <person name="Shi Y."/>
            <person name="Su Y.Y."/>
            <person name="Zhang Y.Q."/>
            <person name="Chen L.J."/>
            <person name="Yin Y."/>
            <person name="Lin M."/>
            <person name="Huang H."/>
            <person name="Deng H."/>
            <person name="Wang Z.W."/>
            <person name="Zhu S.L."/>
            <person name="Zhao X."/>
            <person name="Deng C."/>
            <person name="Niu S.C."/>
            <person name="Huang J."/>
            <person name="Wang M."/>
            <person name="Liu G.H."/>
            <person name="Yang H.J."/>
            <person name="Xiao X.J."/>
            <person name="Hsiao Y.Y."/>
            <person name="Wu W.L."/>
            <person name="Chen Y.Y."/>
            <person name="Mitsuda N."/>
            <person name="Ohme-Takagi M."/>
            <person name="Luo Y.B."/>
            <person name="Van de Peer Y."/>
            <person name="Liu Z.J."/>
        </authorList>
    </citation>
    <scope>NUCLEOTIDE SEQUENCE [LARGE SCALE GENOMIC DNA]</scope>
    <source>
        <tissue evidence="1">The whole plant</tissue>
    </source>
</reference>
<gene>
    <name evidence="1" type="ORF">MA16_Dca013673</name>
</gene>
<name>A0A2I0WPF8_9ASPA</name>
<reference evidence="1 2" key="2">
    <citation type="journal article" date="2017" name="Nature">
        <title>The Apostasia genome and the evolution of orchids.</title>
        <authorList>
            <person name="Zhang G.Q."/>
            <person name="Liu K.W."/>
            <person name="Li Z."/>
            <person name="Lohaus R."/>
            <person name="Hsiao Y.Y."/>
            <person name="Niu S.C."/>
            <person name="Wang J.Y."/>
            <person name="Lin Y.C."/>
            <person name="Xu Q."/>
            <person name="Chen L.J."/>
            <person name="Yoshida K."/>
            <person name="Fujiwara S."/>
            <person name="Wang Z.W."/>
            <person name="Zhang Y.Q."/>
            <person name="Mitsuda N."/>
            <person name="Wang M."/>
            <person name="Liu G.H."/>
            <person name="Pecoraro L."/>
            <person name="Huang H.X."/>
            <person name="Xiao X.J."/>
            <person name="Lin M."/>
            <person name="Wu X.Y."/>
            <person name="Wu W.L."/>
            <person name="Chen Y.Y."/>
            <person name="Chang S.B."/>
            <person name="Sakamoto S."/>
            <person name="Ohme-Takagi M."/>
            <person name="Yagi M."/>
            <person name="Zeng S.J."/>
            <person name="Shen C.Y."/>
            <person name="Yeh C.M."/>
            <person name="Luo Y.B."/>
            <person name="Tsai W.C."/>
            <person name="Van de Peer Y."/>
            <person name="Liu Z.J."/>
        </authorList>
    </citation>
    <scope>NUCLEOTIDE SEQUENCE [LARGE SCALE GENOMIC DNA]</scope>
    <source>
        <tissue evidence="1">The whole plant</tissue>
    </source>
</reference>
<organism evidence="1 2">
    <name type="scientific">Dendrobium catenatum</name>
    <dbReference type="NCBI Taxonomy" id="906689"/>
    <lineage>
        <taxon>Eukaryota</taxon>
        <taxon>Viridiplantae</taxon>
        <taxon>Streptophyta</taxon>
        <taxon>Embryophyta</taxon>
        <taxon>Tracheophyta</taxon>
        <taxon>Spermatophyta</taxon>
        <taxon>Magnoliopsida</taxon>
        <taxon>Liliopsida</taxon>
        <taxon>Asparagales</taxon>
        <taxon>Orchidaceae</taxon>
        <taxon>Epidendroideae</taxon>
        <taxon>Malaxideae</taxon>
        <taxon>Dendrobiinae</taxon>
        <taxon>Dendrobium</taxon>
    </lineage>
</organism>
<protein>
    <submittedName>
        <fullName evidence="1">Uncharacterized protein</fullName>
    </submittedName>
</protein>
<dbReference type="EMBL" id="KZ502492">
    <property type="protein sequence ID" value="PKU77552.1"/>
    <property type="molecule type" value="Genomic_DNA"/>
</dbReference>
<sequence length="94" mass="10844">MDPEHLQATLDLIVGQLGSVMQQIRNTQTDLADFRRHTSDRLDNIKRMRNPATTHLRDLTHLMARITDPIMTNLEIPDIFKTITDITQDPIKNP</sequence>
<proteinExistence type="predicted"/>
<dbReference type="AlphaFoldDB" id="A0A2I0WPF8"/>
<keyword evidence="2" id="KW-1185">Reference proteome</keyword>